<keyword evidence="2" id="KW-1185">Reference proteome</keyword>
<dbReference type="Proteomes" id="UP000541352">
    <property type="component" value="Unassembled WGS sequence"/>
</dbReference>
<proteinExistence type="predicted"/>
<dbReference type="RefSeq" id="WP_183978617.1">
    <property type="nucleotide sequence ID" value="NZ_JACIBY010000014.1"/>
</dbReference>
<gene>
    <name evidence="1" type="ORF">FHS57_005162</name>
</gene>
<reference evidence="1 2" key="1">
    <citation type="submission" date="2020-08" db="EMBL/GenBank/DDBJ databases">
        <title>Genomic Encyclopedia of Type Strains, Phase IV (KMG-IV): sequencing the most valuable type-strain genomes for metagenomic binning, comparative biology and taxonomic classification.</title>
        <authorList>
            <person name="Goeker M."/>
        </authorList>
    </citation>
    <scope>NUCLEOTIDE SEQUENCE [LARGE SCALE GENOMIC DNA]</scope>
    <source>
        <strain evidence="1 2">DSM 17976</strain>
    </source>
</reference>
<evidence type="ECO:0000313" key="1">
    <source>
        <dbReference type="EMBL" id="MBB3841141.1"/>
    </source>
</evidence>
<comment type="caution">
    <text evidence="1">The sequence shown here is derived from an EMBL/GenBank/DDBJ whole genome shotgun (WGS) entry which is preliminary data.</text>
</comment>
<dbReference type="EMBL" id="JACIBY010000014">
    <property type="protein sequence ID" value="MBB3841141.1"/>
    <property type="molecule type" value="Genomic_DNA"/>
</dbReference>
<name>A0A7W6ET79_9BACT</name>
<organism evidence="1 2">
    <name type="scientific">Runella defluvii</name>
    <dbReference type="NCBI Taxonomy" id="370973"/>
    <lineage>
        <taxon>Bacteria</taxon>
        <taxon>Pseudomonadati</taxon>
        <taxon>Bacteroidota</taxon>
        <taxon>Cytophagia</taxon>
        <taxon>Cytophagales</taxon>
        <taxon>Spirosomataceae</taxon>
        <taxon>Runella</taxon>
    </lineage>
</organism>
<protein>
    <submittedName>
        <fullName evidence="1">Uncharacterized protein</fullName>
    </submittedName>
</protein>
<evidence type="ECO:0000313" key="2">
    <source>
        <dbReference type="Proteomes" id="UP000541352"/>
    </source>
</evidence>
<dbReference type="AlphaFoldDB" id="A0A7W6ET79"/>
<sequence>MTIWLTTFSDKLFFYKHKTNLKKTLAFVFFCLATVGCSFLKEPEPDLTANMTGNYTQIASEYDPNAKKWLDVTITTNISQKDKKTLKMVFAIDLQYWNPTRKTVETAYSNWTLENVKATDTKNITIEEDANYFVTGSNPVIVNYKGQGSFSGENLSISLNRRIGNDYSTINLKMVKDK</sequence>
<accession>A0A7W6ET79</accession>